<reference evidence="3 4" key="1">
    <citation type="submission" date="2018-05" db="EMBL/GenBank/DDBJ databases">
        <title>A metagenomic window into the 2 km-deep terrestrial subsurface aquifer revealed taxonomically and functionally diverse microbial community comprising novel uncultured bacterial lineages.</title>
        <authorList>
            <person name="Kadnikov V.V."/>
            <person name="Mardanov A.V."/>
            <person name="Beletsky A.V."/>
            <person name="Banks D."/>
            <person name="Pimenov N.V."/>
            <person name="Frank Y.A."/>
            <person name="Karnachuk O.V."/>
            <person name="Ravin N.V."/>
        </authorList>
    </citation>
    <scope>NUCLEOTIDE SEQUENCE [LARGE SCALE GENOMIC DNA]</scope>
    <source>
        <strain evidence="3">BY5</strain>
    </source>
</reference>
<feature type="compositionally biased region" description="Basic and acidic residues" evidence="1">
    <location>
        <begin position="34"/>
        <end position="47"/>
    </location>
</feature>
<sequence length="609" mass="64256">MIANLASIDLLDLLGVETAPALPQNAPSPQEFAKSLREAMARPRPDPARTSQGARPPEARRDGPGFRPLFLRDRLSPGPPTTPSPRAKNEAAPSRSSAPPQEANSPTSDVETAVSPEGPTTLPEEPGITPTPTADDGLSVDRSELGEAARPTAPEESQGFDQSLPEAARRLLEQLSLILQKLQETRDSPDDRQALIDSLQADPIFGPLLEVLSQATGQSSSDLLATYPAEQVFEPLQKVLTLLATPESPLPDSVGQALEQAFQDNPLWKDVHPETARRAVEDLLAKALPTFSLTAAERPLTPAEAGGLPAAPSRKTSDQSGKSQPATPQTSSPEAGEAIPDRPSGPTASTTPFRPQAHAGEQGTSSGLVREEHGHPTCSPLQAQAPSPTVAATDLAVSALTAEEGHAPQPAGKPALDPAAVAAALKGSRAQAAQPAGNAGSHGWGFNPGDRPPERISPSAPRPADPIRGALFSQIIEKAELFKVGSEKKVLTLQLRPESLGKLNIELTSKDGTVSARITTEHAMVREKLDQLVPQIKDTLATQGIKLDQVTVDISHQNPDGRKEQTFQGQGGSFRSVAAPAREEAGPIQDVRPALRRLALNIRMVDLTV</sequence>
<feature type="compositionally biased region" description="Low complexity" evidence="1">
    <location>
        <begin position="116"/>
        <end position="133"/>
    </location>
</feature>
<feature type="compositionally biased region" description="Basic and acidic residues" evidence="1">
    <location>
        <begin position="57"/>
        <end position="75"/>
    </location>
</feature>
<gene>
    <name evidence="3" type="ORF">OZSIB_4362</name>
</gene>
<accession>A0A367ZAW7</accession>
<dbReference type="InterPro" id="IPR021136">
    <property type="entry name" value="Flagellar_hook_control-like_C"/>
</dbReference>
<feature type="region of interest" description="Disordered" evidence="1">
    <location>
        <begin position="20"/>
        <end position="166"/>
    </location>
</feature>
<dbReference type="CDD" id="cd17470">
    <property type="entry name" value="T3SS_Flik_C"/>
    <property type="match status" value="1"/>
</dbReference>
<feature type="region of interest" description="Disordered" evidence="1">
    <location>
        <begin position="297"/>
        <end position="389"/>
    </location>
</feature>
<dbReference type="InterPro" id="IPR038610">
    <property type="entry name" value="FliK-like_C_sf"/>
</dbReference>
<feature type="region of interest" description="Disordered" evidence="1">
    <location>
        <begin position="422"/>
        <end position="465"/>
    </location>
</feature>
<evidence type="ECO:0000259" key="2">
    <source>
        <dbReference type="Pfam" id="PF02120"/>
    </source>
</evidence>
<name>A0A367ZAW7_9BACT</name>
<dbReference type="Gene3D" id="3.30.750.140">
    <property type="match status" value="1"/>
</dbReference>
<dbReference type="Proteomes" id="UP000252355">
    <property type="component" value="Unassembled WGS sequence"/>
</dbReference>
<feature type="compositionally biased region" description="Polar residues" evidence="1">
    <location>
        <begin position="94"/>
        <end position="110"/>
    </location>
</feature>
<feature type="compositionally biased region" description="Polar residues" evidence="1">
    <location>
        <begin position="318"/>
        <end position="333"/>
    </location>
</feature>
<dbReference type="AlphaFoldDB" id="A0A367ZAW7"/>
<evidence type="ECO:0000313" key="4">
    <source>
        <dbReference type="Proteomes" id="UP000252355"/>
    </source>
</evidence>
<organism evidence="3 4">
    <name type="scientific">Candidatus Ozemobacter sibiricus</name>
    <dbReference type="NCBI Taxonomy" id="2268124"/>
    <lineage>
        <taxon>Bacteria</taxon>
        <taxon>Candidatus Ozemobacteria</taxon>
        <taxon>Candidatus Ozemobacterales</taxon>
        <taxon>Candidatus Ozemobacteraceae</taxon>
        <taxon>Candidatus Ozemobacter</taxon>
    </lineage>
</organism>
<comment type="caution">
    <text evidence="3">The sequence shown here is derived from an EMBL/GenBank/DDBJ whole genome shotgun (WGS) entry which is preliminary data.</text>
</comment>
<dbReference type="Pfam" id="PF02120">
    <property type="entry name" value="Flg_hook"/>
    <property type="match status" value="1"/>
</dbReference>
<proteinExistence type="predicted"/>
<evidence type="ECO:0000256" key="1">
    <source>
        <dbReference type="SAM" id="MobiDB-lite"/>
    </source>
</evidence>
<evidence type="ECO:0000313" key="3">
    <source>
        <dbReference type="EMBL" id="RCK75278.1"/>
    </source>
</evidence>
<dbReference type="EMBL" id="QOQW01000041">
    <property type="protein sequence ID" value="RCK75278.1"/>
    <property type="molecule type" value="Genomic_DNA"/>
</dbReference>
<protein>
    <recommendedName>
        <fullName evidence="2">Flagellar hook-length control protein-like C-terminal domain-containing protein</fullName>
    </recommendedName>
</protein>
<feature type="domain" description="Flagellar hook-length control protein-like C-terminal" evidence="2">
    <location>
        <begin position="484"/>
        <end position="558"/>
    </location>
</feature>